<dbReference type="PRINTS" id="PR00411">
    <property type="entry name" value="PNDRDTASEI"/>
</dbReference>
<feature type="domain" description="FAD-dependent oxidoreductase 2 FAD-binding" evidence="5">
    <location>
        <begin position="90"/>
        <end position="469"/>
    </location>
</feature>
<dbReference type="InterPro" id="IPR030664">
    <property type="entry name" value="SdhA/FrdA/AprA"/>
</dbReference>
<evidence type="ECO:0000313" key="6">
    <source>
        <dbReference type="EMBL" id="MBC8519289.1"/>
    </source>
</evidence>
<evidence type="ECO:0000256" key="4">
    <source>
        <dbReference type="PIRSR" id="PIRSR630664-50"/>
    </source>
</evidence>
<dbReference type="InterPro" id="IPR027477">
    <property type="entry name" value="Succ_DH/fumarate_Rdtase_cat_sf"/>
</dbReference>
<sequence>MDKVNNEAISYQKAVANYRIKQERPLPIPEIDSEKLLNSFHPDYIEECLTTLKVGANKGDPCHKQLADTLQSDSRISEADLAGAATVETDVLVIGGGGAGCAAALIAQQQGARVILATKLRLGDSNTVMAEGGIQASINKDDSPQFHYNDTMSAGHQKSDPDLVSQLVLDGPDVIRWLIQQGMQFDLDEFGDLLTRRAGGTSAERICFYRDYTGLEMMRVLRESVHNSNIDVWDYSPTVELLGDDQGGCSGAVISSLKNRKYIQISAKAVIVATGGIGRMHLNGFPTSNHFGATGDGLVLSYRMGAQLRDLDSFQYHPTGLAYPFHLAGSLITEGVRSCGTYLLNGNGERFVDELSARDIVAAAVIRECREGRGIITEDGHQGIWLDTPGLEARQPGVLQKRFPKLMHLGEKAEINPAETPLLIYPTLHYQNGGVVINEDCETSVPGLFSTGEVTGGIHGRNRLMGNALLEIISFGRKAGAAAAKKRKDKRSSQLSIEHLNTLRRELTNAELSMDLQGPILFPEYAKFDLDSDYVGLHRNRRQSS</sequence>
<organism evidence="6 7">
    <name type="scientific">Candidatus Thiopontia autotrophica</name>
    <dbReference type="NCBI Taxonomy" id="2841688"/>
    <lineage>
        <taxon>Bacteria</taxon>
        <taxon>Pseudomonadati</taxon>
        <taxon>Pseudomonadota</taxon>
        <taxon>Gammaproteobacteria</taxon>
        <taxon>Candidatus Thiopontia</taxon>
    </lineage>
</organism>
<dbReference type="InterPro" id="IPR003953">
    <property type="entry name" value="FAD-dep_OxRdtase_2_FAD-bd"/>
</dbReference>
<gene>
    <name evidence="6" type="ORF">H8D24_02645</name>
</gene>
<dbReference type="GO" id="GO:0016491">
    <property type="term" value="F:oxidoreductase activity"/>
    <property type="evidence" value="ECO:0007669"/>
    <property type="project" value="UniProtKB-KW"/>
</dbReference>
<evidence type="ECO:0000259" key="5">
    <source>
        <dbReference type="Pfam" id="PF00890"/>
    </source>
</evidence>
<dbReference type="Gene3D" id="3.50.50.60">
    <property type="entry name" value="FAD/NAD(P)-binding domain"/>
    <property type="match status" value="1"/>
</dbReference>
<proteinExistence type="predicted"/>
<evidence type="ECO:0000256" key="3">
    <source>
        <dbReference type="ARBA" id="ARBA00023002"/>
    </source>
</evidence>
<dbReference type="Gene3D" id="3.90.700.10">
    <property type="entry name" value="Succinate dehydrogenase/fumarate reductase flavoprotein, catalytic domain"/>
    <property type="match status" value="1"/>
</dbReference>
<protein>
    <submittedName>
        <fullName evidence="6">FAD-binding protein</fullName>
    </submittedName>
</protein>
<evidence type="ECO:0000256" key="1">
    <source>
        <dbReference type="ARBA" id="ARBA00001974"/>
    </source>
</evidence>
<dbReference type="PANTHER" id="PTHR11632:SF51">
    <property type="entry name" value="SUCCINATE DEHYDROGENASE [UBIQUINONE] FLAVOPROTEIN SUBUNIT, MITOCHONDRIAL"/>
    <property type="match status" value="1"/>
</dbReference>
<keyword evidence="2" id="KW-0285">Flavoprotein</keyword>
<accession>A0A8J6P381</accession>
<dbReference type="PRINTS" id="PR00368">
    <property type="entry name" value="FADPNR"/>
</dbReference>
<evidence type="ECO:0000256" key="2">
    <source>
        <dbReference type="ARBA" id="ARBA00022630"/>
    </source>
</evidence>
<dbReference type="InterPro" id="IPR036188">
    <property type="entry name" value="FAD/NAD-bd_sf"/>
</dbReference>
<dbReference type="SUPFAM" id="SSF51905">
    <property type="entry name" value="FAD/NAD(P)-binding domain"/>
    <property type="match status" value="1"/>
</dbReference>
<reference evidence="6 7" key="1">
    <citation type="submission" date="2020-08" db="EMBL/GenBank/DDBJ databases">
        <title>Bridging the membrane lipid divide: bacteria of the FCB group superphylum have the potential to synthesize archaeal ether lipids.</title>
        <authorList>
            <person name="Villanueva L."/>
            <person name="Von Meijenfeldt F.A.B."/>
            <person name="Westbye A.B."/>
            <person name="Yadav S."/>
            <person name="Hopmans E.C."/>
            <person name="Dutilh B.E."/>
            <person name="Sinninghe Damste J.S."/>
        </authorList>
    </citation>
    <scope>NUCLEOTIDE SEQUENCE [LARGE SCALE GENOMIC DNA]</scope>
    <source>
        <strain evidence="6">NIOZ-UU100</strain>
    </source>
</reference>
<dbReference type="PANTHER" id="PTHR11632">
    <property type="entry name" value="SUCCINATE DEHYDROGENASE 2 FLAVOPROTEIN SUBUNIT"/>
    <property type="match status" value="1"/>
</dbReference>
<dbReference type="EMBL" id="JACNFK010000020">
    <property type="protein sequence ID" value="MBC8519289.1"/>
    <property type="molecule type" value="Genomic_DNA"/>
</dbReference>
<comment type="caution">
    <text evidence="6">The sequence shown here is derived from an EMBL/GenBank/DDBJ whole genome shotgun (WGS) entry which is preliminary data.</text>
</comment>
<dbReference type="AlphaFoldDB" id="A0A8J6P381"/>
<dbReference type="Proteomes" id="UP000654401">
    <property type="component" value="Unassembled WGS sequence"/>
</dbReference>
<comment type="cofactor">
    <cofactor evidence="1">
        <name>FAD</name>
        <dbReference type="ChEBI" id="CHEBI:57692"/>
    </cofactor>
</comment>
<keyword evidence="3" id="KW-0560">Oxidoreductase</keyword>
<feature type="active site" description="Proton acceptor" evidence="4">
    <location>
        <position position="358"/>
    </location>
</feature>
<dbReference type="SUPFAM" id="SSF56425">
    <property type="entry name" value="Succinate dehydrogenase/fumarate reductase flavoprotein, catalytic domain"/>
    <property type="match status" value="1"/>
</dbReference>
<name>A0A8J6P381_9GAMM</name>
<dbReference type="Pfam" id="PF00890">
    <property type="entry name" value="FAD_binding_2"/>
    <property type="match status" value="1"/>
</dbReference>
<evidence type="ECO:0000313" key="7">
    <source>
        <dbReference type="Proteomes" id="UP000654401"/>
    </source>
</evidence>